<dbReference type="InterPro" id="IPR011042">
    <property type="entry name" value="6-blade_b-propeller_TolB-like"/>
</dbReference>
<gene>
    <name evidence="5" type="ORF">Pan241w_54160</name>
</gene>
<dbReference type="Proteomes" id="UP000317171">
    <property type="component" value="Chromosome"/>
</dbReference>
<dbReference type="GO" id="GO:0005886">
    <property type="term" value="C:plasma membrane"/>
    <property type="evidence" value="ECO:0007669"/>
    <property type="project" value="UniProtKB-SubCell"/>
</dbReference>
<keyword evidence="6" id="KW-1185">Reference proteome</keyword>
<evidence type="ECO:0000256" key="1">
    <source>
        <dbReference type="ARBA" id="ARBA00004236"/>
    </source>
</evidence>
<protein>
    <submittedName>
        <fullName evidence="5">SdiA-regulated</fullName>
    </submittedName>
</protein>
<evidence type="ECO:0000256" key="3">
    <source>
        <dbReference type="ARBA" id="ARBA00022475"/>
    </source>
</evidence>
<dbReference type="InterPro" id="IPR009722">
    <property type="entry name" value="YjiK/CarP"/>
</dbReference>
<sequence length="261" mass="28991">MTNTLELEFESAYSLRQEAEGLSEPSGLALAPDGRLWTVCDESRKLFCIDRRGQVVSTLDIDNAGLEGITFDAEGRVWVVDEDATRIIIYDPQTGEEIAARKLKKLVGYCAVAADFKGHKNKGLEGMTFDPLRSEILLLKQASPGLLIAITSQMDRITAIDRLDEQSGFTADNVKSKKLHFSGMCYDAARDLFWIVSDKAECIFTFDRRRGTVIQSLALKNTQTGDAIHDAEGIAVDVEAQRLFVVSDTKAELYVFRIAEQ</sequence>
<comment type="subcellular location">
    <subcellularLocation>
        <location evidence="1">Cell membrane</location>
    </subcellularLocation>
</comment>
<dbReference type="AlphaFoldDB" id="A0A517RN39"/>
<evidence type="ECO:0000256" key="2">
    <source>
        <dbReference type="ARBA" id="ARBA00009852"/>
    </source>
</evidence>
<keyword evidence="4" id="KW-0472">Membrane</keyword>
<accession>A0A517RN39</accession>
<evidence type="ECO:0000313" key="6">
    <source>
        <dbReference type="Proteomes" id="UP000317171"/>
    </source>
</evidence>
<comment type="similarity">
    <text evidence="2">Belongs to the YjiK family.</text>
</comment>
<dbReference type="Pfam" id="PF06977">
    <property type="entry name" value="SdiA-regulated"/>
    <property type="match status" value="1"/>
</dbReference>
<evidence type="ECO:0000256" key="4">
    <source>
        <dbReference type="ARBA" id="ARBA00023136"/>
    </source>
</evidence>
<dbReference type="Gene3D" id="2.120.10.30">
    <property type="entry name" value="TolB, C-terminal domain"/>
    <property type="match status" value="1"/>
</dbReference>
<dbReference type="SUPFAM" id="SSF63825">
    <property type="entry name" value="YWTD domain"/>
    <property type="match status" value="1"/>
</dbReference>
<reference evidence="5 6" key="1">
    <citation type="submission" date="2019-02" db="EMBL/GenBank/DDBJ databases">
        <title>Deep-cultivation of Planctomycetes and their phenomic and genomic characterization uncovers novel biology.</title>
        <authorList>
            <person name="Wiegand S."/>
            <person name="Jogler M."/>
            <person name="Boedeker C."/>
            <person name="Pinto D."/>
            <person name="Vollmers J."/>
            <person name="Rivas-Marin E."/>
            <person name="Kohn T."/>
            <person name="Peeters S.H."/>
            <person name="Heuer A."/>
            <person name="Rast P."/>
            <person name="Oberbeckmann S."/>
            <person name="Bunk B."/>
            <person name="Jeske O."/>
            <person name="Meyerdierks A."/>
            <person name="Storesund J.E."/>
            <person name="Kallscheuer N."/>
            <person name="Luecker S."/>
            <person name="Lage O.M."/>
            <person name="Pohl T."/>
            <person name="Merkel B.J."/>
            <person name="Hornburger P."/>
            <person name="Mueller R.-W."/>
            <person name="Bruemmer F."/>
            <person name="Labrenz M."/>
            <person name="Spormann A.M."/>
            <person name="Op den Camp H."/>
            <person name="Overmann J."/>
            <person name="Amann R."/>
            <person name="Jetten M.S.M."/>
            <person name="Mascher T."/>
            <person name="Medema M.H."/>
            <person name="Devos D.P."/>
            <person name="Kaster A.-K."/>
            <person name="Ovreas L."/>
            <person name="Rohde M."/>
            <person name="Galperin M.Y."/>
            <person name="Jogler C."/>
        </authorList>
    </citation>
    <scope>NUCLEOTIDE SEQUENCE [LARGE SCALE GENOMIC DNA]</scope>
    <source>
        <strain evidence="5 6">Pan241w</strain>
    </source>
</reference>
<organism evidence="5 6">
    <name type="scientific">Gimesia alba</name>
    <dbReference type="NCBI Taxonomy" id="2527973"/>
    <lineage>
        <taxon>Bacteria</taxon>
        <taxon>Pseudomonadati</taxon>
        <taxon>Planctomycetota</taxon>
        <taxon>Planctomycetia</taxon>
        <taxon>Planctomycetales</taxon>
        <taxon>Planctomycetaceae</taxon>
        <taxon>Gimesia</taxon>
    </lineage>
</organism>
<proteinExistence type="inferred from homology"/>
<name>A0A517RN39_9PLAN</name>
<dbReference type="KEGG" id="gaz:Pan241w_54160"/>
<dbReference type="EMBL" id="CP036269">
    <property type="protein sequence ID" value="QDT45296.1"/>
    <property type="molecule type" value="Genomic_DNA"/>
</dbReference>
<dbReference type="RefSeq" id="WP_198000160.1">
    <property type="nucleotide sequence ID" value="NZ_CP036269.1"/>
</dbReference>
<evidence type="ECO:0000313" key="5">
    <source>
        <dbReference type="EMBL" id="QDT45296.1"/>
    </source>
</evidence>
<keyword evidence="3" id="KW-1003">Cell membrane</keyword>